<reference evidence="1 2" key="1">
    <citation type="submission" date="2017-11" db="EMBL/GenBank/DDBJ databases">
        <title>Comparitive Functional Genomics of Dry Heat Resistant strains isolated from the Viking Spacecraft.</title>
        <authorList>
            <person name="Seuylemezian A."/>
            <person name="Cooper K."/>
            <person name="Vaishampayan P."/>
        </authorList>
    </citation>
    <scope>NUCLEOTIDE SEQUENCE [LARGE SCALE GENOMIC DNA]</scope>
    <source>
        <strain evidence="1 2">V1-29</strain>
    </source>
</reference>
<organism evidence="1 2">
    <name type="scientific">Peribacillus deserti</name>
    <dbReference type="NCBI Taxonomy" id="673318"/>
    <lineage>
        <taxon>Bacteria</taxon>
        <taxon>Bacillati</taxon>
        <taxon>Bacillota</taxon>
        <taxon>Bacilli</taxon>
        <taxon>Bacillales</taxon>
        <taxon>Bacillaceae</taxon>
        <taxon>Peribacillus</taxon>
    </lineage>
</organism>
<comment type="caution">
    <text evidence="1">The sequence shown here is derived from an EMBL/GenBank/DDBJ whole genome shotgun (WGS) entry which is preliminary data.</text>
</comment>
<dbReference type="EMBL" id="PGUY01000059">
    <property type="protein sequence ID" value="PLT28502.1"/>
    <property type="molecule type" value="Genomic_DNA"/>
</dbReference>
<evidence type="ECO:0000313" key="2">
    <source>
        <dbReference type="Proteomes" id="UP000234748"/>
    </source>
</evidence>
<dbReference type="RefSeq" id="WP_101644835.1">
    <property type="nucleotide sequence ID" value="NZ_PGUY01000059.1"/>
</dbReference>
<dbReference type="PROSITE" id="PS51257">
    <property type="entry name" value="PROKAR_LIPOPROTEIN"/>
    <property type="match status" value="1"/>
</dbReference>
<evidence type="ECO:0000313" key="1">
    <source>
        <dbReference type="EMBL" id="PLT28502.1"/>
    </source>
</evidence>
<dbReference type="Proteomes" id="UP000234748">
    <property type="component" value="Unassembled WGS sequence"/>
</dbReference>
<dbReference type="AlphaFoldDB" id="A0A2N5M2D6"/>
<proteinExistence type="predicted"/>
<sequence>MIKPFKKQWFWAAFLSILMLAGCQEDGQKSSKALFSRVDPAPILISPKSPKDQGELSEIKKTVITDKSTYDVAVARKDKEVLVSYKVKHSKRFQMKKIEKTITHKLEKKFPDYTFAVSSDYKIFLEIVRLGEKLDSKKFDKKKAEKRFGEIKSLKDELT</sequence>
<accession>A0A2N5M2D6</accession>
<keyword evidence="2" id="KW-1185">Reference proteome</keyword>
<dbReference type="OrthoDB" id="2969307at2"/>
<protein>
    <submittedName>
        <fullName evidence="1">Sporulation protein</fullName>
    </submittedName>
</protein>
<gene>
    <name evidence="1" type="ORF">CUU66_18285</name>
</gene>
<name>A0A2N5M2D6_9BACI</name>